<dbReference type="AlphaFoldDB" id="A0A0D0JS99"/>
<dbReference type="Proteomes" id="UP000032068">
    <property type="component" value="Unassembled WGS sequence"/>
</dbReference>
<dbReference type="RefSeq" id="WP_042556795.1">
    <property type="nucleotide sequence ID" value="NZ_JXQW01000124.1"/>
</dbReference>
<dbReference type="InterPro" id="IPR029069">
    <property type="entry name" value="HotDog_dom_sf"/>
</dbReference>
<dbReference type="PRINTS" id="PR01483">
    <property type="entry name" value="FASYNTHASE"/>
</dbReference>
<organism evidence="2 3">
    <name type="scientific">Pseudomonas fulva</name>
    <dbReference type="NCBI Taxonomy" id="47880"/>
    <lineage>
        <taxon>Bacteria</taxon>
        <taxon>Pseudomonadati</taxon>
        <taxon>Pseudomonadota</taxon>
        <taxon>Gammaproteobacteria</taxon>
        <taxon>Pseudomonadales</taxon>
        <taxon>Pseudomonadaceae</taxon>
        <taxon>Pseudomonas</taxon>
    </lineage>
</organism>
<dbReference type="GO" id="GO:0005835">
    <property type="term" value="C:fatty acid synthase complex"/>
    <property type="evidence" value="ECO:0007669"/>
    <property type="project" value="InterPro"/>
</dbReference>
<name>A0A0D0JS99_9PSED</name>
<gene>
    <name evidence="2" type="ORF">RU08_26055</name>
</gene>
<reference evidence="2 3" key="1">
    <citation type="submission" date="2014-12" db="EMBL/GenBank/DDBJ databases">
        <title>16Stimator: statistical estimation of ribosomal gene copy numbers from draft genome assemblies.</title>
        <authorList>
            <person name="Perisin M.A."/>
            <person name="Vetter M."/>
            <person name="Gilbert J.A."/>
            <person name="Bergelson J."/>
        </authorList>
    </citation>
    <scope>NUCLEOTIDE SEQUENCE [LARGE SCALE GENOMIC DNA]</scope>
    <source>
        <strain evidence="2 3">MEJ086</strain>
    </source>
</reference>
<dbReference type="PANTHER" id="PTHR43841">
    <property type="entry name" value="3-HYDROXYACYL-THIOESTER DEHYDRATASE HTDX-RELATED"/>
    <property type="match status" value="1"/>
</dbReference>
<dbReference type="GO" id="GO:0006633">
    <property type="term" value="P:fatty acid biosynthetic process"/>
    <property type="evidence" value="ECO:0007669"/>
    <property type="project" value="InterPro"/>
</dbReference>
<protein>
    <submittedName>
        <fullName evidence="2">Acyl dehydratase</fullName>
    </submittedName>
</protein>
<feature type="domain" description="MaoC-like" evidence="1">
    <location>
        <begin position="185"/>
        <end position="257"/>
    </location>
</feature>
<dbReference type="InterPro" id="IPR002539">
    <property type="entry name" value="MaoC-like_dom"/>
</dbReference>
<evidence type="ECO:0000313" key="2">
    <source>
        <dbReference type="EMBL" id="KIP87930.1"/>
    </source>
</evidence>
<evidence type="ECO:0000259" key="1">
    <source>
        <dbReference type="Pfam" id="PF01575"/>
    </source>
</evidence>
<comment type="caution">
    <text evidence="2">The sequence shown here is derived from an EMBL/GenBank/DDBJ whole genome shotgun (WGS) entry which is preliminary data.</text>
</comment>
<dbReference type="InterPro" id="IPR003965">
    <property type="entry name" value="Fatty_acid_synthase"/>
</dbReference>
<evidence type="ECO:0000313" key="3">
    <source>
        <dbReference type="Proteomes" id="UP000032068"/>
    </source>
</evidence>
<dbReference type="Pfam" id="PF01575">
    <property type="entry name" value="MaoC_dehydratas"/>
    <property type="match status" value="1"/>
</dbReference>
<proteinExistence type="predicted"/>
<dbReference type="PANTHER" id="PTHR43841:SF1">
    <property type="entry name" value="3-HYDROXYACYL-THIOESTER DEHYDRATASE X"/>
    <property type="match status" value="1"/>
</dbReference>
<accession>A0A0D0JS99</accession>
<dbReference type="EMBL" id="JXQW01000124">
    <property type="protein sequence ID" value="KIP87930.1"/>
    <property type="molecule type" value="Genomic_DNA"/>
</dbReference>
<sequence length="283" mass="31178">MATEWLDLHTPPALPGLLLRAAMRRGITGKVLPHRGLRCQVSVDPSHLARYRQLCGFADDARLPATYPHVLAFALQMKLLTEADFPFPLLGLVHLENRIRVIRQLAGLGPFTLSVETSNLAPHDKGAVFSVITRLEDQLGLLWEGDSRLLCRGMKLDGQTVGRSDPASLPMDELTQWQAPANIGRRYARISGDYNPIHLSALTAKPFGFPRAIAHGLWNKARALAALQAHLPASGYSVEVRFQKPVLLPSSIRMRASLPAAEGQFDLLGKEDVPHLAGYWQVI</sequence>
<dbReference type="Gene3D" id="3.10.129.10">
    <property type="entry name" value="Hotdog Thioesterase"/>
    <property type="match status" value="1"/>
</dbReference>
<dbReference type="SUPFAM" id="SSF54637">
    <property type="entry name" value="Thioesterase/thiol ester dehydrase-isomerase"/>
    <property type="match status" value="2"/>
</dbReference>
<dbReference type="GO" id="GO:0004312">
    <property type="term" value="F:fatty acid synthase activity"/>
    <property type="evidence" value="ECO:0007669"/>
    <property type="project" value="InterPro"/>
</dbReference>
<dbReference type="OrthoDB" id="9774179at2"/>